<gene>
    <name evidence="1" type="ORF">Tci_857739</name>
</gene>
<name>A0A699REQ6_TANCI</name>
<reference evidence="1" key="1">
    <citation type="journal article" date="2019" name="Sci. Rep.">
        <title>Draft genome of Tanacetum cinerariifolium, the natural source of mosquito coil.</title>
        <authorList>
            <person name="Yamashiro T."/>
            <person name="Shiraishi A."/>
            <person name="Satake H."/>
            <person name="Nakayama K."/>
        </authorList>
    </citation>
    <scope>NUCLEOTIDE SEQUENCE</scope>
</reference>
<evidence type="ECO:0000313" key="1">
    <source>
        <dbReference type="EMBL" id="GFC85769.1"/>
    </source>
</evidence>
<dbReference type="AlphaFoldDB" id="A0A699REQ6"/>
<sequence length="125" mass="14471">ASLLDPEIVSIEEENGVEEENVVQREKEEVNLEDISQVQDVVLREKLFSITRLISNIESLNENSTLDCVFNSFEFDNSILDNFSPEFKTFCDHTEETRSGNTTMLITLFPNMIRFALRLRPIRRG</sequence>
<dbReference type="EMBL" id="BKCJ011101768">
    <property type="protein sequence ID" value="GFC85769.1"/>
    <property type="molecule type" value="Genomic_DNA"/>
</dbReference>
<organism evidence="1">
    <name type="scientific">Tanacetum cinerariifolium</name>
    <name type="common">Dalmatian daisy</name>
    <name type="synonym">Chrysanthemum cinerariifolium</name>
    <dbReference type="NCBI Taxonomy" id="118510"/>
    <lineage>
        <taxon>Eukaryota</taxon>
        <taxon>Viridiplantae</taxon>
        <taxon>Streptophyta</taxon>
        <taxon>Embryophyta</taxon>
        <taxon>Tracheophyta</taxon>
        <taxon>Spermatophyta</taxon>
        <taxon>Magnoliopsida</taxon>
        <taxon>eudicotyledons</taxon>
        <taxon>Gunneridae</taxon>
        <taxon>Pentapetalae</taxon>
        <taxon>asterids</taxon>
        <taxon>campanulids</taxon>
        <taxon>Asterales</taxon>
        <taxon>Asteraceae</taxon>
        <taxon>Asteroideae</taxon>
        <taxon>Anthemideae</taxon>
        <taxon>Anthemidinae</taxon>
        <taxon>Tanacetum</taxon>
    </lineage>
</organism>
<feature type="non-terminal residue" evidence="1">
    <location>
        <position position="1"/>
    </location>
</feature>
<proteinExistence type="predicted"/>
<protein>
    <submittedName>
        <fullName evidence="1">Uncharacterized protein</fullName>
    </submittedName>
</protein>
<accession>A0A699REQ6</accession>
<comment type="caution">
    <text evidence="1">The sequence shown here is derived from an EMBL/GenBank/DDBJ whole genome shotgun (WGS) entry which is preliminary data.</text>
</comment>